<feature type="binding site" evidence="4">
    <location>
        <position position="198"/>
    </location>
    <ligand>
        <name>substrate</name>
    </ligand>
</feature>
<comment type="subunit">
    <text evidence="4">Homotrimer.</text>
</comment>
<keyword evidence="3 4" id="KW-0660">Purine salvage</keyword>
<dbReference type="PANTHER" id="PTHR42679:SF2">
    <property type="entry name" value="S-METHYL-5'-THIOADENOSINE PHOSPHORYLASE"/>
    <property type="match status" value="1"/>
</dbReference>
<feature type="binding site" evidence="4">
    <location>
        <position position="199"/>
    </location>
    <ligand>
        <name>phosphate</name>
        <dbReference type="ChEBI" id="CHEBI:43474"/>
    </ligand>
</feature>
<dbReference type="GO" id="GO:0005829">
    <property type="term" value="C:cytosol"/>
    <property type="evidence" value="ECO:0007669"/>
    <property type="project" value="TreeGrafter"/>
</dbReference>
<dbReference type="CDD" id="cd09010">
    <property type="entry name" value="MTAP_SsMTAPII_like_MTIP"/>
    <property type="match status" value="1"/>
</dbReference>
<dbReference type="InterPro" id="IPR035994">
    <property type="entry name" value="Nucleoside_phosphorylase_sf"/>
</dbReference>
<keyword evidence="2 4" id="KW-0808">Transferase</keyword>
<gene>
    <name evidence="6" type="ORF">AMATHDRAFT_77263</name>
</gene>
<sequence length="313" mass="34153">MTDVSGNEKVLVGVIGGSGLYHLDNLTFIKHVNPKTPWGYPSSPMSICALPTGTRIAFLARHGKGHNISPSSVPARANIAALKSLGVRAIIAFSAVGSLCEEIAPRSFVLPTQIIDRTKGVRPASFFEGTSVVAHAAFGDPFSLKLVRWLEGRVEKALEGRNVRLFRDKCIVCMEGPQFSTRAESMMYRQWGADLINMSVLPEAKLAREAEISYALIATATDYDSWRPHSGAVTTAEVFKTLQANADTSRQVAATVLDELHTLIDGEGSGDGKDAVLLEEVGSMRLSIMPRTEERKKEDEEKLAYILPQYFAE</sequence>
<dbReference type="FunFam" id="3.40.50.1580:FF:000008">
    <property type="entry name" value="S-methyl-5'-thioadenosine phosphorylase"/>
    <property type="match status" value="1"/>
</dbReference>
<dbReference type="EMBL" id="KZ302119">
    <property type="protein sequence ID" value="PFH47326.1"/>
    <property type="molecule type" value="Genomic_DNA"/>
</dbReference>
<feature type="binding site" evidence="4">
    <location>
        <position position="18"/>
    </location>
    <ligand>
        <name>phosphate</name>
        <dbReference type="ChEBI" id="CHEBI:43474"/>
    </ligand>
</feature>
<dbReference type="UniPathway" id="UPA00606"/>
<keyword evidence="7" id="KW-1185">Reference proteome</keyword>
<proteinExistence type="inferred from homology"/>
<keyword evidence="4" id="KW-0539">Nucleus</keyword>
<evidence type="ECO:0000256" key="2">
    <source>
        <dbReference type="ARBA" id="ARBA00022679"/>
    </source>
</evidence>
<feature type="site" description="Important for substrate specificity" evidence="4">
    <location>
        <position position="180"/>
    </location>
</feature>
<feature type="binding site" evidence="4">
    <location>
        <begin position="61"/>
        <end position="62"/>
    </location>
    <ligand>
        <name>phosphate</name>
        <dbReference type="ChEBI" id="CHEBI:43474"/>
    </ligand>
</feature>
<organism evidence="6 7">
    <name type="scientific">Amanita thiersii Skay4041</name>
    <dbReference type="NCBI Taxonomy" id="703135"/>
    <lineage>
        <taxon>Eukaryota</taxon>
        <taxon>Fungi</taxon>
        <taxon>Dikarya</taxon>
        <taxon>Basidiomycota</taxon>
        <taxon>Agaricomycotina</taxon>
        <taxon>Agaricomycetes</taxon>
        <taxon>Agaricomycetidae</taxon>
        <taxon>Agaricales</taxon>
        <taxon>Pluteineae</taxon>
        <taxon>Amanitaceae</taxon>
        <taxon>Amanita</taxon>
    </lineage>
</organism>
<comment type="subcellular location">
    <subcellularLocation>
        <location evidence="4">Cytoplasm</location>
    </subcellularLocation>
    <subcellularLocation>
        <location evidence="4">Nucleus</location>
    </subcellularLocation>
</comment>
<dbReference type="EC" id="2.4.2.1" evidence="4"/>
<feature type="binding site" evidence="4">
    <location>
        <begin position="94"/>
        <end position="95"/>
    </location>
    <ligand>
        <name>phosphate</name>
        <dbReference type="ChEBI" id="CHEBI:43474"/>
    </ligand>
</feature>
<evidence type="ECO:0000256" key="1">
    <source>
        <dbReference type="ARBA" id="ARBA00022676"/>
    </source>
</evidence>
<dbReference type="AlphaFoldDB" id="A0A2A9NHS3"/>
<dbReference type="Gene3D" id="3.40.50.1580">
    <property type="entry name" value="Nucleoside phosphorylase domain"/>
    <property type="match status" value="1"/>
</dbReference>
<dbReference type="InterPro" id="IPR018099">
    <property type="entry name" value="Purine_phosphorylase-2_CS"/>
</dbReference>
<evidence type="ECO:0000256" key="4">
    <source>
        <dbReference type="HAMAP-Rule" id="MF_03155"/>
    </source>
</evidence>
<comment type="function">
    <text evidence="4">Purine nucleoside phosphorylase involved in purine salvage.</text>
</comment>
<feature type="domain" description="Nucleoside phosphorylase" evidence="5">
    <location>
        <begin position="12"/>
        <end position="257"/>
    </location>
</feature>
<comment type="pathway">
    <text evidence="4">Purine metabolism; purine nucleoside salvage.</text>
</comment>
<dbReference type="PROSITE" id="PS01240">
    <property type="entry name" value="PNP_MTAP_2"/>
    <property type="match status" value="1"/>
</dbReference>
<keyword evidence="1 4" id="KW-0328">Glycosyltransferase</keyword>
<dbReference type="InterPro" id="IPR010044">
    <property type="entry name" value="MTAP"/>
</dbReference>
<dbReference type="Pfam" id="PF01048">
    <property type="entry name" value="PNP_UDP_1"/>
    <property type="match status" value="1"/>
</dbReference>
<dbReference type="InterPro" id="IPR000845">
    <property type="entry name" value="Nucleoside_phosphorylase_d"/>
</dbReference>
<dbReference type="SUPFAM" id="SSF53167">
    <property type="entry name" value="Purine and uridine phosphorylases"/>
    <property type="match status" value="1"/>
</dbReference>
<keyword evidence="4" id="KW-0963">Cytoplasm</keyword>
<evidence type="ECO:0000313" key="7">
    <source>
        <dbReference type="Proteomes" id="UP000242287"/>
    </source>
</evidence>
<evidence type="ECO:0000259" key="5">
    <source>
        <dbReference type="Pfam" id="PF01048"/>
    </source>
</evidence>
<dbReference type="OrthoDB" id="431409at2759"/>
<dbReference type="GO" id="GO:0005634">
    <property type="term" value="C:nucleus"/>
    <property type="evidence" value="ECO:0007669"/>
    <property type="project" value="UniProtKB-SubCell"/>
</dbReference>
<dbReference type="STRING" id="703135.A0A2A9NHS3"/>
<feature type="binding site" evidence="4">
    <location>
        <begin position="222"/>
        <end position="224"/>
    </location>
    <ligand>
        <name>substrate</name>
    </ligand>
</feature>
<dbReference type="GO" id="GO:0006166">
    <property type="term" value="P:purine ribonucleoside salvage"/>
    <property type="evidence" value="ECO:0007669"/>
    <property type="project" value="UniProtKB-UniRule"/>
</dbReference>
<feature type="site" description="Important for substrate specificity" evidence="4">
    <location>
        <position position="235"/>
    </location>
</feature>
<dbReference type="PANTHER" id="PTHR42679">
    <property type="entry name" value="S-METHYL-5'-THIOADENOSINE PHOSPHORYLASE"/>
    <property type="match status" value="1"/>
</dbReference>
<evidence type="ECO:0000313" key="6">
    <source>
        <dbReference type="EMBL" id="PFH47326.1"/>
    </source>
</evidence>
<comment type="similarity">
    <text evidence="4">Belongs to the PNP/MTAP phosphorylase family. MTAP subfamily.</text>
</comment>
<name>A0A2A9NHS3_9AGAR</name>
<reference evidence="6 7" key="1">
    <citation type="submission" date="2014-02" db="EMBL/GenBank/DDBJ databases">
        <title>Transposable element dynamics among asymbiotic and ectomycorrhizal Amanita fungi.</title>
        <authorList>
            <consortium name="DOE Joint Genome Institute"/>
            <person name="Hess J."/>
            <person name="Skrede I."/>
            <person name="Wolfe B."/>
            <person name="LaButti K."/>
            <person name="Ohm R.A."/>
            <person name="Grigoriev I.V."/>
            <person name="Pringle A."/>
        </authorList>
    </citation>
    <scope>NUCLEOTIDE SEQUENCE [LARGE SCALE GENOMIC DNA]</scope>
    <source>
        <strain evidence="6 7">SKay4041</strain>
    </source>
</reference>
<comment type="catalytic activity">
    <reaction evidence="4">
        <text>a purine D-ribonucleoside + phosphate = a purine nucleobase + alpha-D-ribose 1-phosphate</text>
        <dbReference type="Rhea" id="RHEA:19805"/>
        <dbReference type="ChEBI" id="CHEBI:26386"/>
        <dbReference type="ChEBI" id="CHEBI:43474"/>
        <dbReference type="ChEBI" id="CHEBI:57720"/>
        <dbReference type="ChEBI" id="CHEBI:142355"/>
        <dbReference type="EC" id="2.4.2.1"/>
    </reaction>
</comment>
<accession>A0A2A9NHS3</accession>
<dbReference type="GO" id="GO:0019509">
    <property type="term" value="P:L-methionine salvage from methylthioadenosine"/>
    <property type="evidence" value="ECO:0007669"/>
    <property type="project" value="TreeGrafter"/>
</dbReference>
<dbReference type="HAMAP" id="MF_01963">
    <property type="entry name" value="MTAP"/>
    <property type="match status" value="1"/>
</dbReference>
<evidence type="ECO:0000256" key="3">
    <source>
        <dbReference type="ARBA" id="ARBA00022726"/>
    </source>
</evidence>
<protein>
    <recommendedName>
        <fullName evidence="4">Purine nucleoside phosphorylase</fullName>
        <shortName evidence="4">PNP</shortName>
        <ecNumber evidence="4">2.4.2.1</ecNumber>
    </recommendedName>
</protein>
<dbReference type="GO" id="GO:0017061">
    <property type="term" value="F:S-methyl-5-thioadenosine phosphorylase activity"/>
    <property type="evidence" value="ECO:0007669"/>
    <property type="project" value="InterPro"/>
</dbReference>
<comment type="miscellaneous">
    <text evidence="4">Although this enzyme belongs to the family of MTA phosphorylases based on sequence homology, it lacks several conserved amino acids in the substrate binding pocket that confer specificity towards MTA.</text>
</comment>
<dbReference type="Proteomes" id="UP000242287">
    <property type="component" value="Unassembled WGS sequence"/>
</dbReference>